<feature type="domain" description="DUF83" evidence="14">
    <location>
        <begin position="11"/>
        <end position="198"/>
    </location>
</feature>
<dbReference type="Gene3D" id="3.90.320.10">
    <property type="match status" value="1"/>
</dbReference>
<evidence type="ECO:0000256" key="9">
    <source>
        <dbReference type="ARBA" id="ARBA00023004"/>
    </source>
</evidence>
<dbReference type="GO" id="GO:0051536">
    <property type="term" value="F:iron-sulfur cluster binding"/>
    <property type="evidence" value="ECO:0007669"/>
    <property type="project" value="UniProtKB-KW"/>
</dbReference>
<dbReference type="PANTHER" id="PTHR36531:SF6">
    <property type="entry name" value="DNA REPLICATION ATP-DEPENDENT HELICASE_NUCLEASE DNA2"/>
    <property type="match status" value="1"/>
</dbReference>
<comment type="function">
    <text evidence="13">CRISPR (clustered regularly interspaced short palindromic repeat) is an adaptive immune system that provides protection against mobile genetic elements (viruses, transposable elements and conjugative plasmids). CRISPR clusters contain sequences complementary to antecedent mobile elements and target invading nucleic acids. CRISPR clusters are transcribed and processed into CRISPR RNA (crRNA).</text>
</comment>
<evidence type="ECO:0000313" key="16">
    <source>
        <dbReference type="Proteomes" id="UP000183255"/>
    </source>
</evidence>
<sequence length="221" mass="25806">MYLEEDYIMISGIQHFAYCKRQWALIHVEHQWEQNLYTVKGDIVHEKVDDPFLMESRGNLIISRSVPVQSELLGCYGIADLIEYHQSEQGVEIPGKEGFYRLYPIEYKAGKPKDDNIDKVQLCLQAMCIEEIHNIKVPEGAIYYAKVRRREKVVFTQELRQQGENLITEMHQLISDSTTPRPSYSKICDHCSLYNICLPKSKSKYESVDHYINSQIAEEIR</sequence>
<keyword evidence="10 13" id="KW-0411">Iron-sulfur</keyword>
<evidence type="ECO:0000256" key="3">
    <source>
        <dbReference type="ARBA" id="ARBA00012768"/>
    </source>
</evidence>
<organism evidence="15 16">
    <name type="scientific">Proteiniclasticum ruminis</name>
    <dbReference type="NCBI Taxonomy" id="398199"/>
    <lineage>
        <taxon>Bacteria</taxon>
        <taxon>Bacillati</taxon>
        <taxon>Bacillota</taxon>
        <taxon>Clostridia</taxon>
        <taxon>Eubacteriales</taxon>
        <taxon>Clostridiaceae</taxon>
        <taxon>Proteiniclasticum</taxon>
    </lineage>
</organism>
<dbReference type="InterPro" id="IPR013343">
    <property type="entry name" value="CRISPR-assoc_prot_Cas4"/>
</dbReference>
<keyword evidence="5 13" id="KW-0540">Nuclease</keyword>
<evidence type="ECO:0000256" key="6">
    <source>
        <dbReference type="ARBA" id="ARBA00022723"/>
    </source>
</evidence>
<evidence type="ECO:0000256" key="13">
    <source>
        <dbReference type="RuleBase" id="RU365022"/>
    </source>
</evidence>
<evidence type="ECO:0000313" key="15">
    <source>
        <dbReference type="EMBL" id="SDJ37723.1"/>
    </source>
</evidence>
<keyword evidence="9 13" id="KW-0408">Iron</keyword>
<evidence type="ECO:0000256" key="5">
    <source>
        <dbReference type="ARBA" id="ARBA00022722"/>
    </source>
</evidence>
<gene>
    <name evidence="15" type="ORF">SAMN05421804_11613</name>
</gene>
<evidence type="ECO:0000256" key="12">
    <source>
        <dbReference type="ARBA" id="ARBA00023211"/>
    </source>
</evidence>
<keyword evidence="8 13" id="KW-0269">Exonuclease</keyword>
<comment type="cofactor">
    <cofactor evidence="1">
        <name>[4Fe-4S] cluster</name>
        <dbReference type="ChEBI" id="CHEBI:49883"/>
    </cofactor>
</comment>
<dbReference type="NCBIfam" id="TIGR00372">
    <property type="entry name" value="cas4"/>
    <property type="match status" value="1"/>
</dbReference>
<protein>
    <recommendedName>
        <fullName evidence="4 13">CRISPR-associated exonuclease Cas4</fullName>
        <ecNumber evidence="3 13">3.1.12.1</ecNumber>
    </recommendedName>
</protein>
<keyword evidence="6 13" id="KW-0479">Metal-binding</keyword>
<evidence type="ECO:0000256" key="2">
    <source>
        <dbReference type="ARBA" id="ARBA00009189"/>
    </source>
</evidence>
<dbReference type="EC" id="3.1.12.1" evidence="3 13"/>
<reference evidence="15 16" key="1">
    <citation type="submission" date="2016-10" db="EMBL/GenBank/DDBJ databases">
        <authorList>
            <person name="de Groot N.N."/>
        </authorList>
    </citation>
    <scope>NUCLEOTIDE SEQUENCE [LARGE SCALE GENOMIC DNA]</scope>
    <source>
        <strain evidence="15 16">CGMCC 1.5058</strain>
    </source>
</reference>
<dbReference type="GO" id="GO:0051607">
    <property type="term" value="P:defense response to virus"/>
    <property type="evidence" value="ECO:0007669"/>
    <property type="project" value="UniProtKB-KW"/>
</dbReference>
<proteinExistence type="inferred from homology"/>
<dbReference type="InterPro" id="IPR022765">
    <property type="entry name" value="Dna2/Cas4_DUF83"/>
</dbReference>
<evidence type="ECO:0000256" key="10">
    <source>
        <dbReference type="ARBA" id="ARBA00023014"/>
    </source>
</evidence>
<evidence type="ECO:0000256" key="4">
    <source>
        <dbReference type="ARBA" id="ARBA00020049"/>
    </source>
</evidence>
<dbReference type="Pfam" id="PF01930">
    <property type="entry name" value="Cas_Cas4"/>
    <property type="match status" value="1"/>
</dbReference>
<dbReference type="RefSeq" id="WP_081827680.1">
    <property type="nucleotide sequence ID" value="NZ_FNDZ01000016.1"/>
</dbReference>
<name>A0A1G8T8C8_9CLOT</name>
<evidence type="ECO:0000256" key="8">
    <source>
        <dbReference type="ARBA" id="ARBA00022839"/>
    </source>
</evidence>
<dbReference type="Proteomes" id="UP000183255">
    <property type="component" value="Unassembled WGS sequence"/>
</dbReference>
<dbReference type="EMBL" id="FNDZ01000016">
    <property type="protein sequence ID" value="SDJ37723.1"/>
    <property type="molecule type" value="Genomic_DNA"/>
</dbReference>
<keyword evidence="12 13" id="KW-0464">Manganese</keyword>
<accession>A0A1G8T8C8</accession>
<dbReference type="GO" id="GO:0046872">
    <property type="term" value="F:metal ion binding"/>
    <property type="evidence" value="ECO:0007669"/>
    <property type="project" value="UniProtKB-KW"/>
</dbReference>
<evidence type="ECO:0000259" key="14">
    <source>
        <dbReference type="Pfam" id="PF01930"/>
    </source>
</evidence>
<dbReference type="AlphaFoldDB" id="A0A1G8T8C8"/>
<keyword evidence="11 13" id="KW-0051">Antiviral defense</keyword>
<comment type="cofactor">
    <cofactor evidence="13">
        <name>iron-sulfur cluster</name>
        <dbReference type="ChEBI" id="CHEBI:30408"/>
    </cofactor>
</comment>
<dbReference type="InterPro" id="IPR011604">
    <property type="entry name" value="PDDEXK-like_dom_sf"/>
</dbReference>
<dbReference type="InterPro" id="IPR051827">
    <property type="entry name" value="Cas4_exonuclease"/>
</dbReference>
<evidence type="ECO:0000256" key="11">
    <source>
        <dbReference type="ARBA" id="ARBA00023118"/>
    </source>
</evidence>
<evidence type="ECO:0000256" key="7">
    <source>
        <dbReference type="ARBA" id="ARBA00022801"/>
    </source>
</evidence>
<dbReference type="PANTHER" id="PTHR36531">
    <property type="entry name" value="CRISPR-ASSOCIATED EXONUCLEASE CAS4"/>
    <property type="match status" value="1"/>
</dbReference>
<keyword evidence="7 13" id="KW-0378">Hydrolase</keyword>
<comment type="cofactor">
    <cofactor evidence="13">
        <name>Mg(2+)</name>
        <dbReference type="ChEBI" id="CHEBI:18420"/>
    </cofactor>
    <cofactor evidence="13">
        <name>Mn(2+)</name>
        <dbReference type="ChEBI" id="CHEBI:29035"/>
    </cofactor>
    <text evidence="13">Mg(2+) or Mn(2+) required for ssDNA cleavage activity.</text>
</comment>
<comment type="similarity">
    <text evidence="2 13">Belongs to the CRISPR-associated exonuclease Cas4 family.</text>
</comment>
<evidence type="ECO:0000256" key="1">
    <source>
        <dbReference type="ARBA" id="ARBA00001966"/>
    </source>
</evidence>
<dbReference type="GO" id="GO:0004527">
    <property type="term" value="F:exonuclease activity"/>
    <property type="evidence" value="ECO:0007669"/>
    <property type="project" value="UniProtKB-KW"/>
</dbReference>